<dbReference type="PANTHER" id="PTHR35129:SF1">
    <property type="entry name" value="GUANINE NUCLEOTIDE-BINDING PROTEIN SUBUNIT GAMMA 1"/>
    <property type="match status" value="1"/>
</dbReference>
<evidence type="ECO:0000313" key="9">
    <source>
        <dbReference type="RefSeq" id="XP_010274260.1"/>
    </source>
</evidence>
<feature type="coiled-coil region" evidence="6">
    <location>
        <begin position="27"/>
        <end position="64"/>
    </location>
</feature>
<gene>
    <name evidence="9" type="primary">LOC104609592</name>
</gene>
<sequence length="105" mass="11799">MQAVDSATASTIGLQLPAVKKADAGGKHRIIAELKRLEQETRFLEEEIEELEKTEKVSAACQELMLKIETRSDPLLPVTNGLTNPSWNRWFEGPQDSNGCRCWML</sequence>
<accession>A0A1U8BCE2</accession>
<evidence type="ECO:0000256" key="6">
    <source>
        <dbReference type="SAM" id="Coils"/>
    </source>
</evidence>
<reference evidence="9" key="1">
    <citation type="submission" date="2025-08" db="UniProtKB">
        <authorList>
            <consortium name="RefSeq"/>
        </authorList>
    </citation>
    <scope>IDENTIFICATION</scope>
</reference>
<evidence type="ECO:0000256" key="3">
    <source>
        <dbReference type="ARBA" id="ARBA00023054"/>
    </source>
</evidence>
<evidence type="ECO:0000256" key="1">
    <source>
        <dbReference type="ARBA" id="ARBA00004236"/>
    </source>
</evidence>
<evidence type="ECO:0000259" key="7">
    <source>
        <dbReference type="SMART" id="SM01224"/>
    </source>
</evidence>
<dbReference type="KEGG" id="nnu:104609592"/>
<dbReference type="Proteomes" id="UP000189703">
    <property type="component" value="Unplaced"/>
</dbReference>
<evidence type="ECO:0000313" key="8">
    <source>
        <dbReference type="Proteomes" id="UP000189703"/>
    </source>
</evidence>
<evidence type="ECO:0000256" key="5">
    <source>
        <dbReference type="ARBA" id="ARBA00023224"/>
    </source>
</evidence>
<proteinExistence type="predicted"/>
<name>A0A1U8BCE2_NELNU</name>
<keyword evidence="4" id="KW-0472">Membrane</keyword>
<dbReference type="InParanoid" id="A0A1U8BCE2"/>
<dbReference type="STRING" id="4432.A0A1U8BCE2"/>
<dbReference type="PANTHER" id="PTHR35129">
    <property type="entry name" value="GUANINE NUCLEOTIDE-BINDING PROTEIN SUBUNIT GAMMA 1"/>
    <property type="match status" value="1"/>
</dbReference>
<keyword evidence="8" id="KW-1185">Reference proteome</keyword>
<dbReference type="InterPro" id="IPR015898">
    <property type="entry name" value="G-protein_gamma-like_dom"/>
</dbReference>
<keyword evidence="3 6" id="KW-0175">Coiled coil</keyword>
<keyword evidence="5" id="KW-0807">Transducer</keyword>
<dbReference type="Pfam" id="PF00631">
    <property type="entry name" value="G-gamma"/>
    <property type="match status" value="1"/>
</dbReference>
<keyword evidence="2" id="KW-1003">Cell membrane</keyword>
<dbReference type="AlphaFoldDB" id="A0A1U8BCE2"/>
<dbReference type="SMART" id="SM01224">
    <property type="entry name" value="G_gamma"/>
    <property type="match status" value="1"/>
</dbReference>
<evidence type="ECO:0000256" key="2">
    <source>
        <dbReference type="ARBA" id="ARBA00022475"/>
    </source>
</evidence>
<dbReference type="GeneID" id="104609592"/>
<dbReference type="GO" id="GO:0007186">
    <property type="term" value="P:G protein-coupled receptor signaling pathway"/>
    <property type="evidence" value="ECO:0007669"/>
    <property type="project" value="InterPro"/>
</dbReference>
<feature type="domain" description="G protein gamma" evidence="7">
    <location>
        <begin position="31"/>
        <end position="105"/>
    </location>
</feature>
<organism evidence="8 9">
    <name type="scientific">Nelumbo nucifera</name>
    <name type="common">Sacred lotus</name>
    <dbReference type="NCBI Taxonomy" id="4432"/>
    <lineage>
        <taxon>Eukaryota</taxon>
        <taxon>Viridiplantae</taxon>
        <taxon>Streptophyta</taxon>
        <taxon>Embryophyta</taxon>
        <taxon>Tracheophyta</taxon>
        <taxon>Spermatophyta</taxon>
        <taxon>Magnoliopsida</taxon>
        <taxon>Proteales</taxon>
        <taxon>Nelumbonaceae</taxon>
        <taxon>Nelumbo</taxon>
    </lineage>
</organism>
<evidence type="ECO:0000256" key="4">
    <source>
        <dbReference type="ARBA" id="ARBA00023136"/>
    </source>
</evidence>
<dbReference type="GO" id="GO:0005886">
    <property type="term" value="C:plasma membrane"/>
    <property type="evidence" value="ECO:0007669"/>
    <property type="project" value="UniProtKB-SubCell"/>
</dbReference>
<dbReference type="OrthoDB" id="1934467at2759"/>
<dbReference type="InterPro" id="IPR045878">
    <property type="entry name" value="GG1/2"/>
</dbReference>
<protein>
    <submittedName>
        <fullName evidence="9">Guanine nucleotide-binding protein subunit gamma 1-like</fullName>
    </submittedName>
</protein>
<dbReference type="OMA" id="SPAWDRW"/>
<dbReference type="eggNOG" id="ENOG502S439">
    <property type="taxonomic scope" value="Eukaryota"/>
</dbReference>
<comment type="subcellular location">
    <subcellularLocation>
        <location evidence="1">Cell membrane</location>
    </subcellularLocation>
</comment>
<dbReference type="RefSeq" id="XP_010274260.1">
    <property type="nucleotide sequence ID" value="XM_010275958.2"/>
</dbReference>
<dbReference type="FunCoup" id="A0A1U8BCE2">
    <property type="interactions" value="346"/>
</dbReference>